<dbReference type="AlphaFoldDB" id="A0A3B0ZPD3"/>
<evidence type="ECO:0000313" key="1">
    <source>
        <dbReference type="EMBL" id="VAW91050.1"/>
    </source>
</evidence>
<dbReference type="EMBL" id="UOFS01000006">
    <property type="protein sequence ID" value="VAW91050.1"/>
    <property type="molecule type" value="Genomic_DNA"/>
</dbReference>
<gene>
    <name evidence="1" type="ORF">MNBD_GAMMA22-2608</name>
</gene>
<name>A0A3B0ZPD3_9ZZZZ</name>
<proteinExistence type="predicted"/>
<reference evidence="1" key="1">
    <citation type="submission" date="2018-06" db="EMBL/GenBank/DDBJ databases">
        <authorList>
            <person name="Zhirakovskaya E."/>
        </authorList>
    </citation>
    <scope>NUCLEOTIDE SEQUENCE</scope>
</reference>
<sequence>MDINLVNEIISCMPKERTIFRYFKDRYAFMLLERFIGEGESVATIKRSSFSGLLNKPDVKLAIANAGKGILTSTILNSVWPEDTHHFILTLGSWGSNSRRWDQTSRRGYNLVLQLNFSNEHDEQYKRMAKPKFESILNFIGHPILELEERDYFRETLAWSRIDLDFDKNEVLIEEIQCDWLRRAKNLLRNARFYRERNINMSNRWGFTGSLDNIIKYCEEVLLPYNKIWSEAMLAATIEFIDKELGIKNIYYHSDSTGYKVKKIKYDKPPRSLYSKLPSKFCFSKTNNAPDFLLQDKNFKQIYKKVDNPEWYRMAI</sequence>
<organism evidence="1">
    <name type="scientific">hydrothermal vent metagenome</name>
    <dbReference type="NCBI Taxonomy" id="652676"/>
    <lineage>
        <taxon>unclassified sequences</taxon>
        <taxon>metagenomes</taxon>
        <taxon>ecological metagenomes</taxon>
    </lineage>
</organism>
<accession>A0A3B0ZPD3</accession>
<protein>
    <submittedName>
        <fullName evidence="1">Uncharacterized protein</fullName>
    </submittedName>
</protein>